<sequence length="126" mass="14522">MAKLGMDEPSLFESEEEEETEESGAKKPAEDKTQQLRRELKTMLFGFGDVKEPLDETVDALHDIVIDYITSVCKKAVSLNAAKKLTLEDIHFLIRRDVRKYTRVRELLSMSELLKKARKDFESSEI</sequence>
<organism evidence="8 9">
    <name type="scientific">Panagrellus redivivus</name>
    <name type="common">Microworm</name>
    <dbReference type="NCBI Taxonomy" id="6233"/>
    <lineage>
        <taxon>Eukaryota</taxon>
        <taxon>Metazoa</taxon>
        <taxon>Ecdysozoa</taxon>
        <taxon>Nematoda</taxon>
        <taxon>Chromadorea</taxon>
        <taxon>Rhabditida</taxon>
        <taxon>Tylenchina</taxon>
        <taxon>Panagrolaimomorpha</taxon>
        <taxon>Panagrolaimoidea</taxon>
        <taxon>Panagrolaimidae</taxon>
        <taxon>Panagrellus</taxon>
    </lineage>
</organism>
<feature type="region of interest" description="Disordered" evidence="7">
    <location>
        <begin position="1"/>
        <end position="34"/>
    </location>
</feature>
<keyword evidence="3" id="KW-0804">Transcription</keyword>
<feature type="compositionally biased region" description="Acidic residues" evidence="7">
    <location>
        <begin position="13"/>
        <end position="22"/>
    </location>
</feature>
<evidence type="ECO:0000256" key="6">
    <source>
        <dbReference type="ARBA" id="ARBA00040136"/>
    </source>
</evidence>
<dbReference type="AlphaFoldDB" id="A0A7E4V1G4"/>
<dbReference type="GO" id="GO:0006366">
    <property type="term" value="P:transcription by RNA polymerase II"/>
    <property type="evidence" value="ECO:0007669"/>
    <property type="project" value="InterPro"/>
</dbReference>
<evidence type="ECO:0000256" key="4">
    <source>
        <dbReference type="ARBA" id="ARBA00023242"/>
    </source>
</evidence>
<keyword evidence="2" id="KW-0805">Transcription regulation</keyword>
<name>A0A7E4V1G4_PANRE</name>
<evidence type="ECO:0000256" key="5">
    <source>
        <dbReference type="ARBA" id="ARBA00038392"/>
    </source>
</evidence>
<evidence type="ECO:0000256" key="2">
    <source>
        <dbReference type="ARBA" id="ARBA00023015"/>
    </source>
</evidence>
<reference evidence="8" key="1">
    <citation type="journal article" date="2013" name="Genetics">
        <title>The draft genome and transcriptome of Panagrellus redivivus are shaped by the harsh demands of a free-living lifestyle.</title>
        <authorList>
            <person name="Srinivasan J."/>
            <person name="Dillman A.R."/>
            <person name="Macchietto M.G."/>
            <person name="Heikkinen L."/>
            <person name="Lakso M."/>
            <person name="Fracchia K.M."/>
            <person name="Antoshechkin I."/>
            <person name="Mortazavi A."/>
            <person name="Wong G."/>
            <person name="Sternberg P.W."/>
        </authorList>
    </citation>
    <scope>NUCLEOTIDE SEQUENCE [LARGE SCALE GENOMIC DNA]</scope>
    <source>
        <strain evidence="8">MT8872</strain>
    </source>
</reference>
<dbReference type="PANTHER" id="PTHR11380:SF5">
    <property type="entry name" value="TRANSCRIPTION INITIATION FACTOR TFIID SUBUNIT 13"/>
    <property type="match status" value="1"/>
</dbReference>
<dbReference type="GO" id="GO:0046982">
    <property type="term" value="F:protein heterodimerization activity"/>
    <property type="evidence" value="ECO:0007669"/>
    <property type="project" value="InterPro"/>
</dbReference>
<evidence type="ECO:0000313" key="9">
    <source>
        <dbReference type="WBParaSite" id="Pan_g15457.t1"/>
    </source>
</evidence>
<dbReference type="InterPro" id="IPR003195">
    <property type="entry name" value="TFIID_TAF13"/>
</dbReference>
<dbReference type="Gene3D" id="1.10.20.10">
    <property type="entry name" value="Histone, subunit A"/>
    <property type="match status" value="1"/>
</dbReference>
<dbReference type="Proteomes" id="UP000492821">
    <property type="component" value="Unassembled WGS sequence"/>
</dbReference>
<reference evidence="9" key="2">
    <citation type="submission" date="2020-10" db="UniProtKB">
        <authorList>
            <consortium name="WormBaseParasite"/>
        </authorList>
    </citation>
    <scope>IDENTIFICATION</scope>
</reference>
<feature type="compositionally biased region" description="Basic and acidic residues" evidence="7">
    <location>
        <begin position="23"/>
        <end position="34"/>
    </location>
</feature>
<accession>A0A7E4V1G4</accession>
<protein>
    <recommendedName>
        <fullName evidence="6">Transcription initiation factor TFIID subunit 13</fullName>
    </recommendedName>
</protein>
<evidence type="ECO:0000256" key="7">
    <source>
        <dbReference type="SAM" id="MobiDB-lite"/>
    </source>
</evidence>
<comment type="similarity">
    <text evidence="5">Belongs to the TAF13 family.</text>
</comment>
<keyword evidence="8" id="KW-1185">Reference proteome</keyword>
<dbReference type="CDD" id="cd07978">
    <property type="entry name" value="HFD_TAF13"/>
    <property type="match status" value="1"/>
</dbReference>
<evidence type="ECO:0000313" key="8">
    <source>
        <dbReference type="Proteomes" id="UP000492821"/>
    </source>
</evidence>
<comment type="subcellular location">
    <subcellularLocation>
        <location evidence="1">Nucleus</location>
    </subcellularLocation>
</comment>
<evidence type="ECO:0000256" key="3">
    <source>
        <dbReference type="ARBA" id="ARBA00023163"/>
    </source>
</evidence>
<dbReference type="PANTHER" id="PTHR11380">
    <property type="entry name" value="TRANSCRIPTION INITIATION FACTOR TFIID/SUPT3-RELATED"/>
    <property type="match status" value="1"/>
</dbReference>
<dbReference type="GO" id="GO:0005669">
    <property type="term" value="C:transcription factor TFIID complex"/>
    <property type="evidence" value="ECO:0007669"/>
    <property type="project" value="TreeGrafter"/>
</dbReference>
<keyword evidence="4" id="KW-0539">Nucleus</keyword>
<evidence type="ECO:0000256" key="1">
    <source>
        <dbReference type="ARBA" id="ARBA00004123"/>
    </source>
</evidence>
<dbReference type="WBParaSite" id="Pan_g15457.t1">
    <property type="protein sequence ID" value="Pan_g15457.t1"/>
    <property type="gene ID" value="Pan_g15457"/>
</dbReference>
<dbReference type="SUPFAM" id="SSF47113">
    <property type="entry name" value="Histone-fold"/>
    <property type="match status" value="1"/>
</dbReference>
<dbReference type="InterPro" id="IPR009072">
    <property type="entry name" value="Histone-fold"/>
</dbReference>
<dbReference type="Pfam" id="PF02269">
    <property type="entry name" value="TFIID-18kDa"/>
    <property type="match status" value="1"/>
</dbReference>
<proteinExistence type="inferred from homology"/>